<sequence>MIPSAKLPHLDQIASAVQSVVSDGPAAGLRAVDARVWGGIDVRLLPDRGLDVGAAWFHGTPLAWISQVGEGPSLPPEELSGRRWADAWQGGLMTTCGLSNVGAASEGFGLHGTYTTRAATDVAAQRTAGGVVVTGTVVDPPFRLERRLATAVGQGLLRIDDRVTNTSAYTAAAPMLYHVNVGAPLWDDGAWLETDADEVVPRDGDAAAGLDSWDEPPEPVDGAPERVFEHVGAGWARLTNAKLGIELTVRSSMPRMWQWVHPASGTYALAIEPANCSVLGRAVDIAAGRMPFLDPGEVRESWLTIEARLLR</sequence>
<evidence type="ECO:0008006" key="3">
    <source>
        <dbReference type="Google" id="ProtNLM"/>
    </source>
</evidence>
<keyword evidence="2" id="KW-1185">Reference proteome</keyword>
<dbReference type="InterPro" id="IPR011013">
    <property type="entry name" value="Gal_mutarotase_sf_dom"/>
</dbReference>
<organism evidence="1 2">
    <name type="scientific">Gaiella occulta</name>
    <dbReference type="NCBI Taxonomy" id="1002870"/>
    <lineage>
        <taxon>Bacteria</taxon>
        <taxon>Bacillati</taxon>
        <taxon>Actinomycetota</taxon>
        <taxon>Thermoleophilia</taxon>
        <taxon>Gaiellales</taxon>
        <taxon>Gaiellaceae</taxon>
        <taxon>Gaiella</taxon>
    </lineage>
</organism>
<protein>
    <recommendedName>
        <fullName evidence="3">Galactose mutarotase</fullName>
    </recommendedName>
</protein>
<dbReference type="InterPro" id="IPR027839">
    <property type="entry name" value="DUF4432"/>
</dbReference>
<dbReference type="Pfam" id="PF14486">
    <property type="entry name" value="DUF4432"/>
    <property type="match status" value="1"/>
</dbReference>
<dbReference type="RefSeq" id="WP_114795534.1">
    <property type="nucleotide sequence ID" value="NZ_QQZY01000002.1"/>
</dbReference>
<dbReference type="CDD" id="cd09023">
    <property type="entry name" value="Aldose_epim_Ec_c4013"/>
    <property type="match status" value="1"/>
</dbReference>
<dbReference type="GO" id="GO:0005975">
    <property type="term" value="P:carbohydrate metabolic process"/>
    <property type="evidence" value="ECO:0007669"/>
    <property type="project" value="InterPro"/>
</dbReference>
<accession>A0A7M2YZM4</accession>
<dbReference type="Gene3D" id="2.70.98.10">
    <property type="match status" value="1"/>
</dbReference>
<dbReference type="GO" id="GO:0030246">
    <property type="term" value="F:carbohydrate binding"/>
    <property type="evidence" value="ECO:0007669"/>
    <property type="project" value="InterPro"/>
</dbReference>
<name>A0A7M2YZM4_9ACTN</name>
<dbReference type="OrthoDB" id="9791280at2"/>
<dbReference type="GO" id="GO:0003824">
    <property type="term" value="F:catalytic activity"/>
    <property type="evidence" value="ECO:0007669"/>
    <property type="project" value="InterPro"/>
</dbReference>
<dbReference type="SUPFAM" id="SSF74650">
    <property type="entry name" value="Galactose mutarotase-like"/>
    <property type="match status" value="1"/>
</dbReference>
<evidence type="ECO:0000313" key="2">
    <source>
        <dbReference type="Proteomes" id="UP000254134"/>
    </source>
</evidence>
<gene>
    <name evidence="1" type="ORF">Gocc_1116</name>
</gene>
<dbReference type="Proteomes" id="UP000254134">
    <property type="component" value="Unassembled WGS sequence"/>
</dbReference>
<dbReference type="EMBL" id="QQZY01000002">
    <property type="protein sequence ID" value="RDI75318.1"/>
    <property type="molecule type" value="Genomic_DNA"/>
</dbReference>
<comment type="caution">
    <text evidence="1">The sequence shown here is derived from an EMBL/GenBank/DDBJ whole genome shotgun (WGS) entry which is preliminary data.</text>
</comment>
<dbReference type="AlphaFoldDB" id="A0A7M2YZM4"/>
<proteinExistence type="predicted"/>
<reference evidence="1 2" key="1">
    <citation type="submission" date="2018-07" db="EMBL/GenBank/DDBJ databases">
        <title>High-quality-draft genome sequence of Gaiella occulta.</title>
        <authorList>
            <person name="Severino R."/>
            <person name="Froufe H.J.C."/>
            <person name="Rainey F.A."/>
            <person name="Barroso C."/>
            <person name="Albuquerque L."/>
            <person name="Lobo-Da-Cunha A."/>
            <person name="Da Costa M.S."/>
            <person name="Egas C."/>
        </authorList>
    </citation>
    <scope>NUCLEOTIDE SEQUENCE [LARGE SCALE GENOMIC DNA]</scope>
    <source>
        <strain evidence="1 2">F2-233</strain>
    </source>
</reference>
<evidence type="ECO:0000313" key="1">
    <source>
        <dbReference type="EMBL" id="RDI75318.1"/>
    </source>
</evidence>
<dbReference type="InterPro" id="IPR014718">
    <property type="entry name" value="GH-type_carb-bd"/>
</dbReference>
<reference evidence="2" key="2">
    <citation type="journal article" date="2019" name="MicrobiologyOpen">
        <title>High-quality draft genome sequence of Gaiella occulta isolated from a 150 meter deep mineral water borehole and comparison with the genome sequences of other deep-branching lineages of the phylum Actinobacteria.</title>
        <authorList>
            <person name="Severino R."/>
            <person name="Froufe H.J.C."/>
            <person name="Barroso C."/>
            <person name="Albuquerque L."/>
            <person name="Lobo-da-Cunha A."/>
            <person name="da Costa M.S."/>
            <person name="Egas C."/>
        </authorList>
    </citation>
    <scope>NUCLEOTIDE SEQUENCE [LARGE SCALE GENOMIC DNA]</scope>
    <source>
        <strain evidence="2">F2-233</strain>
    </source>
</reference>